<dbReference type="PROSITE" id="PS00031">
    <property type="entry name" value="NUCLEAR_REC_DBD_1"/>
    <property type="match status" value="1"/>
</dbReference>
<evidence type="ECO:0000256" key="7">
    <source>
        <dbReference type="ARBA" id="ARBA00023163"/>
    </source>
</evidence>
<sequence>MKSMDSHVDTNGIMNSTSDKIHSLCLGVEICVVCGDRASGRHYGAISCEGCKGFFKRSIRKRLGYQCRGNQQCEVTKHHRNRCQYCRLQKCLSMGMRSDSVQHERKPISVKKEFPSQSNQYNLGTITNNAVKLLMKREIGDAYSMNFQNAGSTNFNIPTSFPYNIYSDGDSNKHESANTISTYDDTNYDESSDSDIVEPLCAVRDSKVMINNTMEIVTKLGMNGNFSNSDDEEQENLQYDGRLLEDNICNFHIQSPSPTPTYIDVHYIYESASRLLFLSVHWIRNLPVFQIFNTETQISLVRSCWSELFALGLSQCAQTLAFPSIVLSIINHLQNSVAHQKISARRVKAVTEHLCILQDYVNSMTTLSVDDQEYGYLKLIALFSPARQMEICEHLAHKTETELLYPKHHSSFHLRRLISEMQDKALQELRDHVGDGRSERFARLLLRLPALRSLSRHVIEQIFFPGLGDQCDIDSIIPFILKMSSIDFITTEQGTFPNRAMFFIKSEGRSDDVS</sequence>
<dbReference type="SMART" id="SM00430">
    <property type="entry name" value="HOLI"/>
    <property type="match status" value="1"/>
</dbReference>
<dbReference type="InterPro" id="IPR013088">
    <property type="entry name" value="Znf_NHR/GATA"/>
</dbReference>
<dbReference type="PANTHER" id="PTHR24083">
    <property type="entry name" value="NUCLEAR HORMONE RECEPTOR"/>
    <property type="match status" value="1"/>
</dbReference>
<evidence type="ECO:0000256" key="3">
    <source>
        <dbReference type="ARBA" id="ARBA00022771"/>
    </source>
</evidence>
<keyword evidence="9 10" id="KW-0539">Nucleus</keyword>
<dbReference type="PRINTS" id="PR00047">
    <property type="entry name" value="STROIDFINGER"/>
</dbReference>
<gene>
    <name evidence="13" type="ORF">NEZAVI_LOCUS3818</name>
</gene>
<dbReference type="PRINTS" id="PR00398">
    <property type="entry name" value="STRDHORMONER"/>
</dbReference>
<evidence type="ECO:0000313" key="14">
    <source>
        <dbReference type="Proteomes" id="UP001152798"/>
    </source>
</evidence>
<evidence type="ECO:0000259" key="11">
    <source>
        <dbReference type="PROSITE" id="PS51030"/>
    </source>
</evidence>
<dbReference type="InterPro" id="IPR050274">
    <property type="entry name" value="Nuclear_hormone_rcpt_NR2"/>
</dbReference>
<dbReference type="SUPFAM" id="SSF48508">
    <property type="entry name" value="Nuclear receptor ligand-binding domain"/>
    <property type="match status" value="1"/>
</dbReference>
<dbReference type="GO" id="GO:0003700">
    <property type="term" value="F:DNA-binding transcription factor activity"/>
    <property type="evidence" value="ECO:0007669"/>
    <property type="project" value="InterPro"/>
</dbReference>
<evidence type="ECO:0000256" key="1">
    <source>
        <dbReference type="ARBA" id="ARBA00004123"/>
    </source>
</evidence>
<keyword evidence="2 10" id="KW-0479">Metal-binding</keyword>
<keyword evidence="8 10" id="KW-0675">Receptor</keyword>
<keyword evidence="4 10" id="KW-0862">Zinc</keyword>
<evidence type="ECO:0000256" key="8">
    <source>
        <dbReference type="ARBA" id="ARBA00023170"/>
    </source>
</evidence>
<keyword evidence="7 10" id="KW-0804">Transcription</keyword>
<evidence type="ECO:0000256" key="6">
    <source>
        <dbReference type="ARBA" id="ARBA00023125"/>
    </source>
</evidence>
<evidence type="ECO:0008006" key="15">
    <source>
        <dbReference type="Google" id="ProtNLM"/>
    </source>
</evidence>
<dbReference type="FunFam" id="3.30.50.10:FF:000015">
    <property type="entry name" value="Nuclear receptor subfamily 2, group C, member 1"/>
    <property type="match status" value="1"/>
</dbReference>
<dbReference type="Gene3D" id="3.30.50.10">
    <property type="entry name" value="Erythroid Transcription Factor GATA-1, subunit A"/>
    <property type="match status" value="1"/>
</dbReference>
<evidence type="ECO:0000313" key="13">
    <source>
        <dbReference type="EMBL" id="CAH1393100.1"/>
    </source>
</evidence>
<evidence type="ECO:0000256" key="2">
    <source>
        <dbReference type="ARBA" id="ARBA00022723"/>
    </source>
</evidence>
<feature type="domain" description="NR LBD" evidence="12">
    <location>
        <begin position="229"/>
        <end position="484"/>
    </location>
</feature>
<dbReference type="GO" id="GO:0043565">
    <property type="term" value="F:sequence-specific DNA binding"/>
    <property type="evidence" value="ECO:0007669"/>
    <property type="project" value="InterPro"/>
</dbReference>
<dbReference type="GO" id="GO:0005634">
    <property type="term" value="C:nucleus"/>
    <property type="evidence" value="ECO:0007669"/>
    <property type="project" value="UniProtKB-SubCell"/>
</dbReference>
<reference evidence="13" key="1">
    <citation type="submission" date="2022-01" db="EMBL/GenBank/DDBJ databases">
        <authorList>
            <person name="King R."/>
        </authorList>
    </citation>
    <scope>NUCLEOTIDE SEQUENCE</scope>
</reference>
<dbReference type="InterPro" id="IPR035500">
    <property type="entry name" value="NHR-like_dom_sf"/>
</dbReference>
<dbReference type="PROSITE" id="PS51843">
    <property type="entry name" value="NR_LBD"/>
    <property type="match status" value="1"/>
</dbReference>
<organism evidence="13 14">
    <name type="scientific">Nezara viridula</name>
    <name type="common">Southern green stink bug</name>
    <name type="synonym">Cimex viridulus</name>
    <dbReference type="NCBI Taxonomy" id="85310"/>
    <lineage>
        <taxon>Eukaryota</taxon>
        <taxon>Metazoa</taxon>
        <taxon>Ecdysozoa</taxon>
        <taxon>Arthropoda</taxon>
        <taxon>Hexapoda</taxon>
        <taxon>Insecta</taxon>
        <taxon>Pterygota</taxon>
        <taxon>Neoptera</taxon>
        <taxon>Paraneoptera</taxon>
        <taxon>Hemiptera</taxon>
        <taxon>Heteroptera</taxon>
        <taxon>Panheteroptera</taxon>
        <taxon>Pentatomomorpha</taxon>
        <taxon>Pentatomoidea</taxon>
        <taxon>Pentatomidae</taxon>
        <taxon>Pentatominae</taxon>
        <taxon>Nezara</taxon>
    </lineage>
</organism>
<dbReference type="Pfam" id="PF00105">
    <property type="entry name" value="zf-C4"/>
    <property type="match status" value="1"/>
</dbReference>
<keyword evidence="3 10" id="KW-0863">Zinc-finger</keyword>
<feature type="domain" description="Nuclear receptor" evidence="11">
    <location>
        <begin position="28"/>
        <end position="103"/>
    </location>
</feature>
<keyword evidence="14" id="KW-1185">Reference proteome</keyword>
<name>A0A9P0EAV1_NEZVI</name>
<dbReference type="EMBL" id="OV725078">
    <property type="protein sequence ID" value="CAH1393100.1"/>
    <property type="molecule type" value="Genomic_DNA"/>
</dbReference>
<keyword evidence="5 10" id="KW-0805">Transcription regulation</keyword>
<dbReference type="Proteomes" id="UP001152798">
    <property type="component" value="Chromosome 2"/>
</dbReference>
<dbReference type="FunFam" id="1.10.565.10:FF:000041">
    <property type="entry name" value="Nuclear hormone receptor HR78"/>
    <property type="match status" value="1"/>
</dbReference>
<evidence type="ECO:0000256" key="5">
    <source>
        <dbReference type="ARBA" id="ARBA00023015"/>
    </source>
</evidence>
<dbReference type="InterPro" id="IPR001628">
    <property type="entry name" value="Znf_hrmn_rcpt"/>
</dbReference>
<evidence type="ECO:0000256" key="4">
    <source>
        <dbReference type="ARBA" id="ARBA00022833"/>
    </source>
</evidence>
<dbReference type="PROSITE" id="PS51030">
    <property type="entry name" value="NUCLEAR_REC_DBD_2"/>
    <property type="match status" value="1"/>
</dbReference>
<evidence type="ECO:0000256" key="10">
    <source>
        <dbReference type="RuleBase" id="RU004334"/>
    </source>
</evidence>
<proteinExistence type="inferred from homology"/>
<dbReference type="Gene3D" id="1.10.565.10">
    <property type="entry name" value="Retinoid X Receptor"/>
    <property type="match status" value="1"/>
</dbReference>
<evidence type="ECO:0000259" key="12">
    <source>
        <dbReference type="PROSITE" id="PS51843"/>
    </source>
</evidence>
<dbReference type="OrthoDB" id="40902at2759"/>
<dbReference type="InterPro" id="IPR001723">
    <property type="entry name" value="Nuclear_hrmn_rcpt"/>
</dbReference>
<dbReference type="InterPro" id="IPR000536">
    <property type="entry name" value="Nucl_hrmn_rcpt_lig-bd"/>
</dbReference>
<dbReference type="SUPFAM" id="SSF57716">
    <property type="entry name" value="Glucocorticoid receptor-like (DNA-binding domain)"/>
    <property type="match status" value="1"/>
</dbReference>
<comment type="subcellular location">
    <subcellularLocation>
        <location evidence="1 10">Nucleus</location>
    </subcellularLocation>
</comment>
<dbReference type="SMART" id="SM00399">
    <property type="entry name" value="ZnF_C4"/>
    <property type="match status" value="1"/>
</dbReference>
<evidence type="ECO:0000256" key="9">
    <source>
        <dbReference type="ARBA" id="ARBA00023242"/>
    </source>
</evidence>
<protein>
    <recommendedName>
        <fullName evidence="15">Nuclear receptor</fullName>
    </recommendedName>
</protein>
<dbReference type="AlphaFoldDB" id="A0A9P0EAV1"/>
<keyword evidence="6 10" id="KW-0238">DNA-binding</keyword>
<comment type="similarity">
    <text evidence="10">Belongs to the nuclear hormone receptor family.</text>
</comment>
<dbReference type="GO" id="GO:0008270">
    <property type="term" value="F:zinc ion binding"/>
    <property type="evidence" value="ECO:0007669"/>
    <property type="project" value="UniProtKB-KW"/>
</dbReference>
<dbReference type="Pfam" id="PF00104">
    <property type="entry name" value="Hormone_recep"/>
    <property type="match status" value="1"/>
</dbReference>
<accession>A0A9P0EAV1</accession>